<evidence type="ECO:0000256" key="1">
    <source>
        <dbReference type="SAM" id="MobiDB-lite"/>
    </source>
</evidence>
<sequence length="402" mass="43513">MPTTPTPAAPRRRKPTIDGLQPRFCAQPAELLNRGLRTGDPTADAAVAELRSHGAAARRALTTGLESGLAALHDPPPAIAELLRESEGVTAGADPELLERGDTASLGIEPFWSRMAFALGSLVHTYSAPAIARVLAGTGKLTSTDTAARRLGETGLWRNNAILPGGLLRGAPGYTATVQVRLLHARVRAHALEGDWDTEEWGVPINQVDTVRTWLDFTIVPFRALQRLGIEIPAEEERDLYRYWHTIAALLGLSPGFYRDITDHTTASELLELVDATNAAPDTHARTLVEALLGALIHSPLGGAMAMPEPEMRRLLVGLTRVMQGEEVADGLGLERVDVAPFLPLLAMGNAGVRRWQRATPETRERAMAESVEHRRAEFANLPDTEYQAHAHTTEPRGNSVG</sequence>
<dbReference type="Pfam" id="PF09995">
    <property type="entry name" value="MPAB_Lcp_cat"/>
    <property type="match status" value="1"/>
</dbReference>
<evidence type="ECO:0000313" key="4">
    <source>
        <dbReference type="Proteomes" id="UP000317422"/>
    </source>
</evidence>
<dbReference type="GO" id="GO:0016491">
    <property type="term" value="F:oxidoreductase activity"/>
    <property type="evidence" value="ECO:0007669"/>
    <property type="project" value="InterPro"/>
</dbReference>
<dbReference type="Proteomes" id="UP000317422">
    <property type="component" value="Unassembled WGS sequence"/>
</dbReference>
<feature type="region of interest" description="Disordered" evidence="1">
    <location>
        <begin position="381"/>
        <end position="402"/>
    </location>
</feature>
<accession>A0A543NFW3</accession>
<reference evidence="3 4" key="1">
    <citation type="submission" date="2019-06" db="EMBL/GenBank/DDBJ databases">
        <title>Sequencing the genomes of 1000 actinobacteria strains.</title>
        <authorList>
            <person name="Klenk H.-P."/>
        </authorList>
    </citation>
    <scope>NUCLEOTIDE SEQUENCE [LARGE SCALE GENOMIC DNA]</scope>
    <source>
        <strain evidence="3 4">DSM 45015</strain>
    </source>
</reference>
<organism evidence="3 4">
    <name type="scientific">Haloactinospora alba</name>
    <dbReference type="NCBI Taxonomy" id="405555"/>
    <lineage>
        <taxon>Bacteria</taxon>
        <taxon>Bacillati</taxon>
        <taxon>Actinomycetota</taxon>
        <taxon>Actinomycetes</taxon>
        <taxon>Streptosporangiales</taxon>
        <taxon>Nocardiopsidaceae</taxon>
        <taxon>Haloactinospora</taxon>
    </lineage>
</organism>
<name>A0A543NFW3_9ACTN</name>
<dbReference type="InterPro" id="IPR018713">
    <property type="entry name" value="MPAB/Lcp_cat_dom"/>
</dbReference>
<feature type="domain" description="ER-bound oxygenase mpaB/mpaB'/Rubber oxygenase catalytic" evidence="2">
    <location>
        <begin position="114"/>
        <end position="336"/>
    </location>
</feature>
<proteinExistence type="predicted"/>
<dbReference type="InterPro" id="IPR037473">
    <property type="entry name" value="Lcp-like"/>
</dbReference>
<protein>
    <submittedName>
        <fullName evidence="3">Uncharacterized protein DUF2236</fullName>
    </submittedName>
</protein>
<dbReference type="PANTHER" id="PTHR37539">
    <property type="entry name" value="SECRETED PROTEIN-RELATED"/>
    <property type="match status" value="1"/>
</dbReference>
<dbReference type="OrthoDB" id="7614910at2"/>
<evidence type="ECO:0000313" key="3">
    <source>
        <dbReference type="EMBL" id="TQN30660.1"/>
    </source>
</evidence>
<dbReference type="AlphaFoldDB" id="A0A543NFW3"/>
<gene>
    <name evidence="3" type="ORF">FHX37_0542</name>
</gene>
<keyword evidence="4" id="KW-1185">Reference proteome</keyword>
<dbReference type="RefSeq" id="WP_141921883.1">
    <property type="nucleotide sequence ID" value="NZ_VFQC01000001.1"/>
</dbReference>
<dbReference type="EMBL" id="VFQC01000001">
    <property type="protein sequence ID" value="TQN30660.1"/>
    <property type="molecule type" value="Genomic_DNA"/>
</dbReference>
<comment type="caution">
    <text evidence="3">The sequence shown here is derived from an EMBL/GenBank/DDBJ whole genome shotgun (WGS) entry which is preliminary data.</text>
</comment>
<dbReference type="PANTHER" id="PTHR37539:SF1">
    <property type="entry name" value="ER-BOUND OXYGENASE MPAB_MPAB'_RUBBER OXYGENASE CATALYTIC DOMAIN-CONTAINING PROTEIN"/>
    <property type="match status" value="1"/>
</dbReference>
<evidence type="ECO:0000259" key="2">
    <source>
        <dbReference type="Pfam" id="PF09995"/>
    </source>
</evidence>